<name>A0A6A1W785_9ROSI</name>
<comment type="caution">
    <text evidence="2">The sequence shown here is derived from an EMBL/GenBank/DDBJ whole genome shotgun (WGS) entry which is preliminary data.</text>
</comment>
<reference evidence="2 3" key="1">
    <citation type="journal article" date="2019" name="Plant Biotechnol. J.">
        <title>The red bayberry genome and genetic basis of sex determination.</title>
        <authorList>
            <person name="Jia H.M."/>
            <person name="Jia H.J."/>
            <person name="Cai Q.L."/>
            <person name="Wang Y."/>
            <person name="Zhao H.B."/>
            <person name="Yang W.F."/>
            <person name="Wang G.Y."/>
            <person name="Li Y.H."/>
            <person name="Zhan D.L."/>
            <person name="Shen Y.T."/>
            <person name="Niu Q.F."/>
            <person name="Chang L."/>
            <person name="Qiu J."/>
            <person name="Zhao L."/>
            <person name="Xie H.B."/>
            <person name="Fu W.Y."/>
            <person name="Jin J."/>
            <person name="Li X.W."/>
            <person name="Jiao Y."/>
            <person name="Zhou C.C."/>
            <person name="Tu T."/>
            <person name="Chai C.Y."/>
            <person name="Gao J.L."/>
            <person name="Fan L.J."/>
            <person name="van de Weg E."/>
            <person name="Wang J.Y."/>
            <person name="Gao Z.S."/>
        </authorList>
    </citation>
    <scope>NUCLEOTIDE SEQUENCE [LARGE SCALE GENOMIC DNA]</scope>
    <source>
        <tissue evidence="2">Leaves</tissue>
    </source>
</reference>
<dbReference type="EMBL" id="RXIC02000021">
    <property type="protein sequence ID" value="KAB1220176.1"/>
    <property type="molecule type" value="Genomic_DNA"/>
</dbReference>
<evidence type="ECO:0000313" key="2">
    <source>
        <dbReference type="EMBL" id="KAB1220176.1"/>
    </source>
</evidence>
<dbReference type="Proteomes" id="UP000516437">
    <property type="component" value="Chromosome 3"/>
</dbReference>
<gene>
    <name evidence="2" type="ORF">CJ030_MR3G017000</name>
</gene>
<keyword evidence="3" id="KW-1185">Reference proteome</keyword>
<sequence length="134" mass="14889">MLELPDGVRVPNNYTAFMNKIADSDTKSYGVLVDSFYENNYPKKNKQNGCLKGLGKSAYGKQQGSGHMQVGSTSGDPRAPGNWWVRDTLRVELCLRKHYSRGAHENEPIGAEQIYNDKLVTRVLRIGVKVGAES</sequence>
<protein>
    <submittedName>
        <fullName evidence="2">Uncharacterized protein</fullName>
    </submittedName>
</protein>
<dbReference type="AlphaFoldDB" id="A0A6A1W785"/>
<feature type="region of interest" description="Disordered" evidence="1">
    <location>
        <begin position="61"/>
        <end position="81"/>
    </location>
</feature>
<evidence type="ECO:0000256" key="1">
    <source>
        <dbReference type="SAM" id="MobiDB-lite"/>
    </source>
</evidence>
<proteinExistence type="predicted"/>
<accession>A0A6A1W785</accession>
<feature type="compositionally biased region" description="Polar residues" evidence="1">
    <location>
        <begin position="61"/>
        <end position="75"/>
    </location>
</feature>
<organism evidence="2 3">
    <name type="scientific">Morella rubra</name>
    <name type="common">Chinese bayberry</name>
    <dbReference type="NCBI Taxonomy" id="262757"/>
    <lineage>
        <taxon>Eukaryota</taxon>
        <taxon>Viridiplantae</taxon>
        <taxon>Streptophyta</taxon>
        <taxon>Embryophyta</taxon>
        <taxon>Tracheophyta</taxon>
        <taxon>Spermatophyta</taxon>
        <taxon>Magnoliopsida</taxon>
        <taxon>eudicotyledons</taxon>
        <taxon>Gunneridae</taxon>
        <taxon>Pentapetalae</taxon>
        <taxon>rosids</taxon>
        <taxon>fabids</taxon>
        <taxon>Fagales</taxon>
        <taxon>Myricaceae</taxon>
        <taxon>Morella</taxon>
    </lineage>
</organism>
<evidence type="ECO:0000313" key="3">
    <source>
        <dbReference type="Proteomes" id="UP000516437"/>
    </source>
</evidence>